<protein>
    <recommendedName>
        <fullName evidence="3">DUF4364 domain-containing protein</fullName>
    </recommendedName>
</protein>
<evidence type="ECO:0000313" key="2">
    <source>
        <dbReference type="Proteomes" id="UP000255517"/>
    </source>
</evidence>
<dbReference type="Pfam" id="PF14277">
    <property type="entry name" value="DUF4364"/>
    <property type="match status" value="1"/>
</dbReference>
<dbReference type="STRING" id="1122949.GCA_000378725_00479"/>
<proteinExistence type="predicted"/>
<organism evidence="1 2">
    <name type="scientific">Peptoniphilus lacrimalis</name>
    <dbReference type="NCBI Taxonomy" id="33031"/>
    <lineage>
        <taxon>Bacteria</taxon>
        <taxon>Bacillati</taxon>
        <taxon>Bacillota</taxon>
        <taxon>Tissierellia</taxon>
        <taxon>Tissierellales</taxon>
        <taxon>Peptoniphilaceae</taxon>
        <taxon>Peptoniphilus</taxon>
    </lineage>
</organism>
<name>A0A379C4V5_9FIRM</name>
<dbReference type="OrthoDB" id="9783597at2"/>
<accession>A0A379C4V5</accession>
<dbReference type="EMBL" id="UGSZ01000001">
    <property type="protein sequence ID" value="SUB56765.1"/>
    <property type="molecule type" value="Genomic_DNA"/>
</dbReference>
<dbReference type="RefSeq" id="WP_019034419.1">
    <property type="nucleotide sequence ID" value="NZ_JASOZY010000005.1"/>
</dbReference>
<dbReference type="AlphaFoldDB" id="A0A379C4V5"/>
<evidence type="ECO:0000313" key="1">
    <source>
        <dbReference type="EMBL" id="SUB56765.1"/>
    </source>
</evidence>
<dbReference type="InterPro" id="IPR025374">
    <property type="entry name" value="DUF4364"/>
</dbReference>
<sequence>MLDKDIAKNKLIILYIINNFNHELEESELNFLVLNMELFNYFYFKECLCDMETFGLILFDDNKKYYLSEIGKNTLDTFIKEIPQDFLDKLNAYRDDFTKYLRDKNSLKINIFKEDDSYYCKLAINDGDICVMNLKIEVANKDMANIISENFKKNPQIIYKKILGILMMEN</sequence>
<evidence type="ECO:0008006" key="3">
    <source>
        <dbReference type="Google" id="ProtNLM"/>
    </source>
</evidence>
<gene>
    <name evidence="1" type="ORF">NCTC13149_00565</name>
</gene>
<reference evidence="1 2" key="1">
    <citation type="submission" date="2018-06" db="EMBL/GenBank/DDBJ databases">
        <authorList>
            <consortium name="Pathogen Informatics"/>
            <person name="Doyle S."/>
        </authorList>
    </citation>
    <scope>NUCLEOTIDE SEQUENCE [LARGE SCALE GENOMIC DNA]</scope>
    <source>
        <strain evidence="1 2">NCTC13149</strain>
    </source>
</reference>
<dbReference type="Proteomes" id="UP000255517">
    <property type="component" value="Unassembled WGS sequence"/>
</dbReference>